<dbReference type="eggNOG" id="COG1595">
    <property type="taxonomic scope" value="Bacteria"/>
</dbReference>
<dbReference type="InterPro" id="IPR013324">
    <property type="entry name" value="RNA_pol_sigma_r3/r4-like"/>
</dbReference>
<dbReference type="GO" id="GO:0003677">
    <property type="term" value="F:DNA binding"/>
    <property type="evidence" value="ECO:0007669"/>
    <property type="project" value="UniProtKB-KW"/>
</dbReference>
<keyword evidence="3" id="KW-0731">Sigma factor</keyword>
<keyword evidence="9" id="KW-1185">Reference proteome</keyword>
<feature type="domain" description="RNA polymerase sigma-70 region 2" evidence="6">
    <location>
        <begin position="9"/>
        <end position="74"/>
    </location>
</feature>
<dbReference type="STRING" id="1237149.C900_01641"/>
<dbReference type="PANTHER" id="PTHR43133">
    <property type="entry name" value="RNA POLYMERASE ECF-TYPE SIGMA FACTO"/>
    <property type="match status" value="1"/>
</dbReference>
<evidence type="ECO:0000256" key="4">
    <source>
        <dbReference type="ARBA" id="ARBA00023125"/>
    </source>
</evidence>
<comment type="caution">
    <text evidence="8">The sequence shown here is derived from an EMBL/GenBank/DDBJ whole genome shotgun (WGS) entry which is preliminary data.</text>
</comment>
<gene>
    <name evidence="8" type="ORF">C900_01641</name>
</gene>
<accession>L8JXK6</accession>
<dbReference type="InterPro" id="IPR014284">
    <property type="entry name" value="RNA_pol_sigma-70_dom"/>
</dbReference>
<organism evidence="8 9">
    <name type="scientific">Fulvivirga imtechensis AK7</name>
    <dbReference type="NCBI Taxonomy" id="1237149"/>
    <lineage>
        <taxon>Bacteria</taxon>
        <taxon>Pseudomonadati</taxon>
        <taxon>Bacteroidota</taxon>
        <taxon>Cytophagia</taxon>
        <taxon>Cytophagales</taxon>
        <taxon>Fulvivirgaceae</taxon>
        <taxon>Fulvivirga</taxon>
    </lineage>
</organism>
<dbReference type="Pfam" id="PF08281">
    <property type="entry name" value="Sigma70_r4_2"/>
    <property type="match status" value="1"/>
</dbReference>
<dbReference type="PANTHER" id="PTHR43133:SF8">
    <property type="entry name" value="RNA POLYMERASE SIGMA FACTOR HI_1459-RELATED"/>
    <property type="match status" value="1"/>
</dbReference>
<dbReference type="Gene3D" id="1.10.10.10">
    <property type="entry name" value="Winged helix-like DNA-binding domain superfamily/Winged helix DNA-binding domain"/>
    <property type="match status" value="1"/>
</dbReference>
<reference evidence="8 9" key="1">
    <citation type="submission" date="2012-12" db="EMBL/GenBank/DDBJ databases">
        <title>Genome assembly of Fulvivirga imtechensis AK7.</title>
        <authorList>
            <person name="Nupur N."/>
            <person name="Khatri I."/>
            <person name="Kumar R."/>
            <person name="Subramanian S."/>
            <person name="Pinnaka A."/>
        </authorList>
    </citation>
    <scope>NUCLEOTIDE SEQUENCE [LARGE SCALE GENOMIC DNA]</scope>
    <source>
        <strain evidence="8 9">AK7</strain>
    </source>
</reference>
<dbReference type="EMBL" id="AMZN01000024">
    <property type="protein sequence ID" value="ELR72359.1"/>
    <property type="molecule type" value="Genomic_DNA"/>
</dbReference>
<evidence type="ECO:0000256" key="1">
    <source>
        <dbReference type="ARBA" id="ARBA00010641"/>
    </source>
</evidence>
<keyword evidence="5" id="KW-0804">Transcription</keyword>
<keyword evidence="4" id="KW-0238">DNA-binding</keyword>
<dbReference type="InterPro" id="IPR013249">
    <property type="entry name" value="RNA_pol_sigma70_r4_t2"/>
</dbReference>
<dbReference type="Gene3D" id="1.10.1740.10">
    <property type="match status" value="1"/>
</dbReference>
<dbReference type="RefSeq" id="WP_009579076.1">
    <property type="nucleotide sequence ID" value="NZ_AMZN01000024.1"/>
</dbReference>
<keyword evidence="2" id="KW-0805">Transcription regulation</keyword>
<dbReference type="InterPro" id="IPR013325">
    <property type="entry name" value="RNA_pol_sigma_r2"/>
</dbReference>
<evidence type="ECO:0000313" key="8">
    <source>
        <dbReference type="EMBL" id="ELR72359.1"/>
    </source>
</evidence>
<dbReference type="GO" id="GO:0006352">
    <property type="term" value="P:DNA-templated transcription initiation"/>
    <property type="evidence" value="ECO:0007669"/>
    <property type="project" value="InterPro"/>
</dbReference>
<dbReference type="GO" id="GO:0016987">
    <property type="term" value="F:sigma factor activity"/>
    <property type="evidence" value="ECO:0007669"/>
    <property type="project" value="UniProtKB-KW"/>
</dbReference>
<comment type="similarity">
    <text evidence="1">Belongs to the sigma-70 factor family. ECF subfamily.</text>
</comment>
<dbReference type="OrthoDB" id="9784272at2"/>
<evidence type="ECO:0000259" key="7">
    <source>
        <dbReference type="Pfam" id="PF08281"/>
    </source>
</evidence>
<dbReference type="InterPro" id="IPR039425">
    <property type="entry name" value="RNA_pol_sigma-70-like"/>
</dbReference>
<dbReference type="InterPro" id="IPR036388">
    <property type="entry name" value="WH-like_DNA-bd_sf"/>
</dbReference>
<feature type="domain" description="RNA polymerase sigma factor 70 region 4 type 2" evidence="7">
    <location>
        <begin position="117"/>
        <end position="158"/>
    </location>
</feature>
<dbReference type="Proteomes" id="UP000011135">
    <property type="component" value="Unassembled WGS sequence"/>
</dbReference>
<dbReference type="InterPro" id="IPR007627">
    <property type="entry name" value="RNA_pol_sigma70_r2"/>
</dbReference>
<proteinExistence type="inferred from homology"/>
<sequence length="180" mass="21072">MAERQEETIKREKGRLLNFIRTRVNNTEDAEDILQDVFFQFVDAYDTIGSIEKATAWLFRVARNKIVDSYRKQKVRSNQMSFVQAADDGEEPLMLSDILPDLGQTPEDMHFRDIIWEAVTAALGELPADQRDIFIQHELEDRSFKELSEQYNIPVNTLISRKRYAVLALRKKLETLYDEI</sequence>
<protein>
    <submittedName>
        <fullName evidence="8">Putative RNA polymerase sigma factor</fullName>
    </submittedName>
</protein>
<dbReference type="AlphaFoldDB" id="L8JXK6"/>
<dbReference type="Pfam" id="PF04542">
    <property type="entry name" value="Sigma70_r2"/>
    <property type="match status" value="1"/>
</dbReference>
<dbReference type="NCBIfam" id="TIGR02937">
    <property type="entry name" value="sigma70-ECF"/>
    <property type="match status" value="1"/>
</dbReference>
<evidence type="ECO:0000259" key="6">
    <source>
        <dbReference type="Pfam" id="PF04542"/>
    </source>
</evidence>
<dbReference type="SUPFAM" id="SSF88659">
    <property type="entry name" value="Sigma3 and sigma4 domains of RNA polymerase sigma factors"/>
    <property type="match status" value="1"/>
</dbReference>
<name>L8JXK6_9BACT</name>
<dbReference type="SUPFAM" id="SSF88946">
    <property type="entry name" value="Sigma2 domain of RNA polymerase sigma factors"/>
    <property type="match status" value="1"/>
</dbReference>
<evidence type="ECO:0000256" key="5">
    <source>
        <dbReference type="ARBA" id="ARBA00023163"/>
    </source>
</evidence>
<evidence type="ECO:0000256" key="2">
    <source>
        <dbReference type="ARBA" id="ARBA00023015"/>
    </source>
</evidence>
<evidence type="ECO:0000256" key="3">
    <source>
        <dbReference type="ARBA" id="ARBA00023082"/>
    </source>
</evidence>
<evidence type="ECO:0000313" key="9">
    <source>
        <dbReference type="Proteomes" id="UP000011135"/>
    </source>
</evidence>